<protein>
    <submittedName>
        <fullName evidence="1">Uncharacterized protein</fullName>
    </submittedName>
</protein>
<organism evidence="1 2">
    <name type="scientific">Mesorhizobium zhangyense</name>
    <dbReference type="NCBI Taxonomy" id="1776730"/>
    <lineage>
        <taxon>Bacteria</taxon>
        <taxon>Pseudomonadati</taxon>
        <taxon>Pseudomonadota</taxon>
        <taxon>Alphaproteobacteria</taxon>
        <taxon>Hyphomicrobiales</taxon>
        <taxon>Phyllobacteriaceae</taxon>
        <taxon>Mesorhizobium</taxon>
    </lineage>
</organism>
<comment type="caution">
    <text evidence="1">The sequence shown here is derived from an EMBL/GenBank/DDBJ whole genome shotgun (WGS) entry which is preliminary data.</text>
</comment>
<dbReference type="RefSeq" id="WP_165116073.1">
    <property type="nucleotide sequence ID" value="NZ_JAAKZG010000003.1"/>
</dbReference>
<accession>A0A7C9R6D5</accession>
<name>A0A7C9R6D5_9HYPH</name>
<proteinExistence type="predicted"/>
<gene>
    <name evidence="1" type="ORF">G6N74_07860</name>
</gene>
<dbReference type="AlphaFoldDB" id="A0A7C9R6D5"/>
<reference evidence="1 2" key="1">
    <citation type="submission" date="2020-02" db="EMBL/GenBank/DDBJ databases">
        <title>Genome sequence of the type strain CGMCC 1.15528 of Mesorhizobium zhangyense.</title>
        <authorList>
            <person name="Gao J."/>
            <person name="Sun J."/>
        </authorList>
    </citation>
    <scope>NUCLEOTIDE SEQUENCE [LARGE SCALE GENOMIC DNA]</scope>
    <source>
        <strain evidence="1 2">CGMCC 1.15528</strain>
    </source>
</reference>
<evidence type="ECO:0000313" key="2">
    <source>
        <dbReference type="Proteomes" id="UP000481252"/>
    </source>
</evidence>
<dbReference type="Proteomes" id="UP000481252">
    <property type="component" value="Unassembled WGS sequence"/>
</dbReference>
<dbReference type="EMBL" id="JAAKZG010000003">
    <property type="protein sequence ID" value="NGN40976.1"/>
    <property type="molecule type" value="Genomic_DNA"/>
</dbReference>
<sequence>MRQRLSAPVATTAKIILGTAAFAALAGVAFAAWMENGAAIFMATVEAGLAWCF</sequence>
<keyword evidence="2" id="KW-1185">Reference proteome</keyword>
<evidence type="ECO:0000313" key="1">
    <source>
        <dbReference type="EMBL" id="NGN40976.1"/>
    </source>
</evidence>